<dbReference type="VEuPathDB" id="FungiDB:PPTG_09508"/>
<accession>W2H7G0</accession>
<gene>
    <name evidence="1" type="ORF">L915_05184</name>
</gene>
<sequence length="207" mass="22991">MAADELVLLCAILDDAGCNVVMPLVIAALYNPPAECTVVPNIRFCLASTADADAAFDFCFDVESIMSMASLFKLSDRLSMDIAAACTKQKLCAHYYIDLAILSALWICGTFGRSEVGWQFSKYKDTLYFNKQIFQSRTAEYADAIQRKESPMKSNFSFIDGTKNAVCRPSPRPIGIENLQRQVHSGHKRIHSLNYQCITTPDGLSLH</sequence>
<reference evidence="1" key="1">
    <citation type="submission" date="2013-11" db="EMBL/GenBank/DDBJ databases">
        <title>The Genome Sequence of Phytophthora parasitica CJ02B3.</title>
        <authorList>
            <consortium name="The Broad Institute Genomics Platform"/>
            <person name="Russ C."/>
            <person name="Tyler B."/>
            <person name="Panabieres F."/>
            <person name="Shan W."/>
            <person name="Tripathy S."/>
            <person name="Grunwald N."/>
            <person name="Machado M."/>
            <person name="Johnson C.S."/>
            <person name="Arredondo F."/>
            <person name="Hong C."/>
            <person name="Coffey M."/>
            <person name="Young S.K."/>
            <person name="Zeng Q."/>
            <person name="Gargeya S."/>
            <person name="Fitzgerald M."/>
            <person name="Abouelleil A."/>
            <person name="Alvarado L."/>
            <person name="Chapman S.B."/>
            <person name="Gainer-Dewar J."/>
            <person name="Goldberg J."/>
            <person name="Griggs A."/>
            <person name="Gujja S."/>
            <person name="Hansen M."/>
            <person name="Howarth C."/>
            <person name="Imamovic A."/>
            <person name="Ireland A."/>
            <person name="Larimer J."/>
            <person name="McCowan C."/>
            <person name="Murphy C."/>
            <person name="Pearson M."/>
            <person name="Poon T.W."/>
            <person name="Priest M."/>
            <person name="Roberts A."/>
            <person name="Saif S."/>
            <person name="Shea T."/>
            <person name="Sykes S."/>
            <person name="Wortman J."/>
            <person name="Nusbaum C."/>
            <person name="Birren B."/>
        </authorList>
    </citation>
    <scope>NUCLEOTIDE SEQUENCE [LARGE SCALE GENOMIC DNA]</scope>
    <source>
        <strain evidence="1">CJ02B3</strain>
    </source>
</reference>
<protein>
    <recommendedName>
        <fullName evidence="2">DDE Tnp4 domain-containing protein</fullName>
    </recommendedName>
</protein>
<dbReference type="Proteomes" id="UP000053236">
    <property type="component" value="Unassembled WGS sequence"/>
</dbReference>
<organism evidence="1">
    <name type="scientific">Phytophthora nicotianae</name>
    <name type="common">Potato buckeye rot agent</name>
    <name type="synonym">Phytophthora parasitica</name>
    <dbReference type="NCBI Taxonomy" id="4792"/>
    <lineage>
        <taxon>Eukaryota</taxon>
        <taxon>Sar</taxon>
        <taxon>Stramenopiles</taxon>
        <taxon>Oomycota</taxon>
        <taxon>Peronosporomycetes</taxon>
        <taxon>Peronosporales</taxon>
        <taxon>Peronosporaceae</taxon>
        <taxon>Phytophthora</taxon>
    </lineage>
</organism>
<proteinExistence type="predicted"/>
<name>W2H7G0_PHYNI</name>
<dbReference type="AlphaFoldDB" id="W2H7G0"/>
<evidence type="ECO:0000313" key="1">
    <source>
        <dbReference type="EMBL" id="ETK91177.1"/>
    </source>
</evidence>
<evidence type="ECO:0008006" key="2">
    <source>
        <dbReference type="Google" id="ProtNLM"/>
    </source>
</evidence>
<dbReference type="EMBL" id="KI685385">
    <property type="protein sequence ID" value="ETK91177.1"/>
    <property type="molecule type" value="Genomic_DNA"/>
</dbReference>